<dbReference type="Proteomes" id="UP000244005">
    <property type="component" value="Unassembled WGS sequence"/>
</dbReference>
<feature type="region of interest" description="Disordered" evidence="1">
    <location>
        <begin position="204"/>
        <end position="320"/>
    </location>
</feature>
<dbReference type="InterPro" id="IPR051831">
    <property type="entry name" value="Bromodomain_contain_prot"/>
</dbReference>
<protein>
    <submittedName>
        <fullName evidence="2">Uncharacterized protein</fullName>
    </submittedName>
</protein>
<feature type="compositionally biased region" description="Polar residues" evidence="1">
    <location>
        <begin position="227"/>
        <end position="240"/>
    </location>
</feature>
<gene>
    <name evidence="2" type="ORF">MARPO_0004s0017</name>
</gene>
<reference evidence="3" key="1">
    <citation type="journal article" date="2017" name="Cell">
        <title>Insights into land plant evolution garnered from the Marchantia polymorpha genome.</title>
        <authorList>
            <person name="Bowman J.L."/>
            <person name="Kohchi T."/>
            <person name="Yamato K.T."/>
            <person name="Jenkins J."/>
            <person name="Shu S."/>
            <person name="Ishizaki K."/>
            <person name="Yamaoka S."/>
            <person name="Nishihama R."/>
            <person name="Nakamura Y."/>
            <person name="Berger F."/>
            <person name="Adam C."/>
            <person name="Aki S.S."/>
            <person name="Althoff F."/>
            <person name="Araki T."/>
            <person name="Arteaga-Vazquez M.A."/>
            <person name="Balasubrmanian S."/>
            <person name="Barry K."/>
            <person name="Bauer D."/>
            <person name="Boehm C.R."/>
            <person name="Briginshaw L."/>
            <person name="Caballero-Perez J."/>
            <person name="Catarino B."/>
            <person name="Chen F."/>
            <person name="Chiyoda S."/>
            <person name="Chovatia M."/>
            <person name="Davies K.M."/>
            <person name="Delmans M."/>
            <person name="Demura T."/>
            <person name="Dierschke T."/>
            <person name="Dolan L."/>
            <person name="Dorantes-Acosta A.E."/>
            <person name="Eklund D.M."/>
            <person name="Florent S.N."/>
            <person name="Flores-Sandoval E."/>
            <person name="Fujiyama A."/>
            <person name="Fukuzawa H."/>
            <person name="Galik B."/>
            <person name="Grimanelli D."/>
            <person name="Grimwood J."/>
            <person name="Grossniklaus U."/>
            <person name="Hamada T."/>
            <person name="Haseloff J."/>
            <person name="Hetherington A.J."/>
            <person name="Higo A."/>
            <person name="Hirakawa Y."/>
            <person name="Hundley H.N."/>
            <person name="Ikeda Y."/>
            <person name="Inoue K."/>
            <person name="Inoue S.I."/>
            <person name="Ishida S."/>
            <person name="Jia Q."/>
            <person name="Kakita M."/>
            <person name="Kanazawa T."/>
            <person name="Kawai Y."/>
            <person name="Kawashima T."/>
            <person name="Kennedy M."/>
            <person name="Kinose K."/>
            <person name="Kinoshita T."/>
            <person name="Kohara Y."/>
            <person name="Koide E."/>
            <person name="Komatsu K."/>
            <person name="Kopischke S."/>
            <person name="Kubo M."/>
            <person name="Kyozuka J."/>
            <person name="Lagercrantz U."/>
            <person name="Lin S.S."/>
            <person name="Lindquist E."/>
            <person name="Lipzen A.M."/>
            <person name="Lu C.W."/>
            <person name="De Luna E."/>
            <person name="Martienssen R.A."/>
            <person name="Minamino N."/>
            <person name="Mizutani M."/>
            <person name="Mizutani M."/>
            <person name="Mochizuki N."/>
            <person name="Monte I."/>
            <person name="Mosher R."/>
            <person name="Nagasaki H."/>
            <person name="Nakagami H."/>
            <person name="Naramoto S."/>
            <person name="Nishitani K."/>
            <person name="Ohtani M."/>
            <person name="Okamoto T."/>
            <person name="Okumura M."/>
            <person name="Phillips J."/>
            <person name="Pollak B."/>
            <person name="Reinders A."/>
            <person name="Rovekamp M."/>
            <person name="Sano R."/>
            <person name="Sawa S."/>
            <person name="Schmid M.W."/>
            <person name="Shirakawa M."/>
            <person name="Solano R."/>
            <person name="Spunde A."/>
            <person name="Suetsugu N."/>
            <person name="Sugano S."/>
            <person name="Sugiyama A."/>
            <person name="Sun R."/>
            <person name="Suzuki Y."/>
            <person name="Takenaka M."/>
            <person name="Takezawa D."/>
            <person name="Tomogane H."/>
            <person name="Tsuzuki M."/>
            <person name="Ueda T."/>
            <person name="Umeda M."/>
            <person name="Ward J.M."/>
            <person name="Watanabe Y."/>
            <person name="Yazaki K."/>
            <person name="Yokoyama R."/>
            <person name="Yoshitake Y."/>
            <person name="Yotsui I."/>
            <person name="Zachgo S."/>
            <person name="Schmutz J."/>
        </authorList>
    </citation>
    <scope>NUCLEOTIDE SEQUENCE [LARGE SCALE GENOMIC DNA]</scope>
    <source>
        <strain evidence="3">Tak-1</strain>
    </source>
</reference>
<dbReference type="AlphaFoldDB" id="A0A2R6XRP5"/>
<organism evidence="2 3">
    <name type="scientific">Marchantia polymorpha</name>
    <name type="common">Common liverwort</name>
    <name type="synonym">Marchantia aquatica</name>
    <dbReference type="NCBI Taxonomy" id="3197"/>
    <lineage>
        <taxon>Eukaryota</taxon>
        <taxon>Viridiplantae</taxon>
        <taxon>Streptophyta</taxon>
        <taxon>Embryophyta</taxon>
        <taxon>Marchantiophyta</taxon>
        <taxon>Marchantiopsida</taxon>
        <taxon>Marchantiidae</taxon>
        <taxon>Marchantiales</taxon>
        <taxon>Marchantiaceae</taxon>
        <taxon>Marchantia</taxon>
    </lineage>
</organism>
<dbReference type="PANTHER" id="PTHR22881:SF27">
    <property type="entry name" value="BROMODOMAIN CONTAINING 7_9"/>
    <property type="match status" value="1"/>
</dbReference>
<proteinExistence type="predicted"/>
<evidence type="ECO:0000256" key="1">
    <source>
        <dbReference type="SAM" id="MobiDB-lite"/>
    </source>
</evidence>
<name>A0A2R6XRP5_MARPO</name>
<feature type="compositionally biased region" description="Low complexity" evidence="1">
    <location>
        <begin position="208"/>
        <end position="226"/>
    </location>
</feature>
<dbReference type="EMBL" id="KZ772676">
    <property type="protein sequence ID" value="PTQ48716.1"/>
    <property type="molecule type" value="Genomic_DNA"/>
</dbReference>
<feature type="compositionally biased region" description="Low complexity" evidence="1">
    <location>
        <begin position="69"/>
        <end position="87"/>
    </location>
</feature>
<dbReference type="PANTHER" id="PTHR22881">
    <property type="entry name" value="BROMODOMAIN CONTAINING PROTEIN"/>
    <property type="match status" value="1"/>
</dbReference>
<feature type="region of interest" description="Disordered" evidence="1">
    <location>
        <begin position="66"/>
        <end position="120"/>
    </location>
</feature>
<feature type="compositionally biased region" description="Low complexity" evidence="1">
    <location>
        <begin position="265"/>
        <end position="309"/>
    </location>
</feature>
<accession>A0A2R6XRP5</accession>
<keyword evidence="3" id="KW-1185">Reference proteome</keyword>
<feature type="compositionally biased region" description="Polar residues" evidence="1">
    <location>
        <begin position="88"/>
        <end position="101"/>
    </location>
</feature>
<sequence length="320" mass="32287">MVLILVYAAFQAWSYVARELQKVLARGVPFGPGWVGEQEAPLQVKKQHAAKSIANVMTTDEAPAGLVVSPGAPSHRSSSAAASCTSPGNSSAVPLKVTSQAGVDRPPSGRPFISSSKTPSGSAMLFQQSFLLDEGTRSCLAQLGAILGPKAWSYVARELQKVLARGVPFGPGWVGEQEAPLQVKKQHAAKSIANVMTTDEAPAGLVVSPGAPSHRSSSAAASCTSPGNSSAVPLKVTSQAGVDRPPSGKTGQVYSSGALGRPFISSSKTPSGSASVSSVAKSPPKQSTVSHTANAGAVSSASNGGVVTSPGTMPAFSSAV</sequence>
<evidence type="ECO:0000313" key="2">
    <source>
        <dbReference type="EMBL" id="PTQ48716.1"/>
    </source>
</evidence>
<evidence type="ECO:0000313" key="3">
    <source>
        <dbReference type="Proteomes" id="UP000244005"/>
    </source>
</evidence>